<sequence length="46" mass="4900">MELWLDDCDGWALPLLFPPSVFGALLEGLAAALPAYALEPAELGEL</sequence>
<dbReference type="EMBL" id="AP017895">
    <property type="protein sequence ID" value="BAV86453.1"/>
    <property type="molecule type" value="Genomic_DNA"/>
</dbReference>
<evidence type="ECO:0000313" key="2">
    <source>
        <dbReference type="EMBL" id="BAV86453.1"/>
    </source>
</evidence>
<dbReference type="AlphaFoldDB" id="A0A2Z5QVN5"/>
<proteinExistence type="predicted"/>
<dbReference type="KEGG" id="raj:RA11412_0154"/>
<name>A0A2Z5QVN5_9MICC</name>
<evidence type="ECO:0000313" key="3">
    <source>
        <dbReference type="Proteomes" id="UP000250241"/>
    </source>
</evidence>
<reference evidence="2 3" key="1">
    <citation type="submission" date="2016-10" db="EMBL/GenBank/DDBJ databases">
        <title>Genome sequence of Rothia aeria strain JCM11412.</title>
        <authorList>
            <person name="Nambu T."/>
        </authorList>
    </citation>
    <scope>NUCLEOTIDE SEQUENCE [LARGE SCALE GENOMIC DNA]</scope>
    <source>
        <strain evidence="2 3">JCM 11412</strain>
    </source>
</reference>
<keyword evidence="1" id="KW-0812">Transmembrane</keyword>
<dbReference type="Proteomes" id="UP000250241">
    <property type="component" value="Chromosome"/>
</dbReference>
<keyword evidence="1" id="KW-0472">Membrane</keyword>
<organism evidence="2 3">
    <name type="scientific">Rothia aeria</name>
    <dbReference type="NCBI Taxonomy" id="172042"/>
    <lineage>
        <taxon>Bacteria</taxon>
        <taxon>Bacillati</taxon>
        <taxon>Actinomycetota</taxon>
        <taxon>Actinomycetes</taxon>
        <taxon>Micrococcales</taxon>
        <taxon>Micrococcaceae</taxon>
        <taxon>Rothia</taxon>
    </lineage>
</organism>
<accession>A0A2Z5QVN5</accession>
<keyword evidence="3" id="KW-1185">Reference proteome</keyword>
<feature type="transmembrane region" description="Helical" evidence="1">
    <location>
        <begin position="20"/>
        <end position="38"/>
    </location>
</feature>
<keyword evidence="1" id="KW-1133">Transmembrane helix</keyword>
<protein>
    <submittedName>
        <fullName evidence="2">Uncharacterized protein</fullName>
    </submittedName>
</protein>
<gene>
    <name evidence="2" type="ORF">RA11412_0154</name>
</gene>
<evidence type="ECO:0000256" key="1">
    <source>
        <dbReference type="SAM" id="Phobius"/>
    </source>
</evidence>